<proteinExistence type="inferred from homology"/>
<dbReference type="GO" id="GO:0006412">
    <property type="term" value="P:translation"/>
    <property type="evidence" value="ECO:0007669"/>
    <property type="project" value="UniProtKB-UniRule"/>
</dbReference>
<evidence type="ECO:0000256" key="6">
    <source>
        <dbReference type="ARBA" id="ARBA00025295"/>
    </source>
</evidence>
<dbReference type="InterPro" id="IPR036928">
    <property type="entry name" value="AS_sf"/>
</dbReference>
<comment type="function">
    <text evidence="6 8">Allows the formation of correctly charged Gln-tRNA(Gln) through the transamidation of misacylated Glu-tRNA(Gln) in organisms which lack glutaminyl-tRNA synthetase. The reaction takes place in the presence of glutamine and ATP through an activated gamma-phospho-Glu-tRNA(Gln).</text>
</comment>
<evidence type="ECO:0000256" key="8">
    <source>
        <dbReference type="HAMAP-Rule" id="MF_00120"/>
    </source>
</evidence>
<name>A0A2A6E3A0_9BACL</name>
<evidence type="ECO:0000256" key="4">
    <source>
        <dbReference type="ARBA" id="ARBA00022840"/>
    </source>
</evidence>
<dbReference type="InterPro" id="IPR020556">
    <property type="entry name" value="Amidase_CS"/>
</dbReference>
<dbReference type="InterPro" id="IPR004412">
    <property type="entry name" value="GatA"/>
</dbReference>
<keyword evidence="10" id="KW-0808">Transferase</keyword>
<organism evidence="10 11">
    <name type="scientific">Candidatus Reconcilbacillus cellulovorans</name>
    <dbReference type="NCBI Taxonomy" id="1906605"/>
    <lineage>
        <taxon>Bacteria</taxon>
        <taxon>Bacillati</taxon>
        <taxon>Bacillota</taxon>
        <taxon>Bacilli</taxon>
        <taxon>Bacillales</taxon>
        <taxon>Paenibacillaceae</taxon>
        <taxon>Candidatus Reconcilbacillus</taxon>
    </lineage>
</organism>
<protein>
    <recommendedName>
        <fullName evidence="8">Glutamyl-tRNA(Gln) amidotransferase subunit A</fullName>
        <shortName evidence="8">Glu-ADT subunit A</shortName>
        <ecNumber evidence="8">6.3.5.7</ecNumber>
    </recommendedName>
</protein>
<dbReference type="Proteomes" id="UP000243688">
    <property type="component" value="Unassembled WGS sequence"/>
</dbReference>
<dbReference type="GO" id="GO:0030956">
    <property type="term" value="C:glutamyl-tRNA(Gln) amidotransferase complex"/>
    <property type="evidence" value="ECO:0007669"/>
    <property type="project" value="InterPro"/>
</dbReference>
<evidence type="ECO:0000259" key="9">
    <source>
        <dbReference type="Pfam" id="PF01425"/>
    </source>
</evidence>
<dbReference type="HAMAP" id="MF_00120">
    <property type="entry name" value="GatA"/>
    <property type="match status" value="1"/>
</dbReference>
<dbReference type="EMBL" id="MOXJ01000002">
    <property type="protein sequence ID" value="PDO11501.1"/>
    <property type="molecule type" value="Genomic_DNA"/>
</dbReference>
<comment type="catalytic activity">
    <reaction evidence="7 8">
        <text>L-glutamyl-tRNA(Gln) + L-glutamine + ATP + H2O = L-glutaminyl-tRNA(Gln) + L-glutamate + ADP + phosphate + H(+)</text>
        <dbReference type="Rhea" id="RHEA:17521"/>
        <dbReference type="Rhea" id="RHEA-COMP:9681"/>
        <dbReference type="Rhea" id="RHEA-COMP:9684"/>
        <dbReference type="ChEBI" id="CHEBI:15377"/>
        <dbReference type="ChEBI" id="CHEBI:15378"/>
        <dbReference type="ChEBI" id="CHEBI:29985"/>
        <dbReference type="ChEBI" id="CHEBI:30616"/>
        <dbReference type="ChEBI" id="CHEBI:43474"/>
        <dbReference type="ChEBI" id="CHEBI:58359"/>
        <dbReference type="ChEBI" id="CHEBI:78520"/>
        <dbReference type="ChEBI" id="CHEBI:78521"/>
        <dbReference type="ChEBI" id="CHEBI:456216"/>
        <dbReference type="EC" id="6.3.5.7"/>
    </reaction>
</comment>
<dbReference type="AlphaFoldDB" id="A0A2A6E3A0"/>
<dbReference type="GO" id="GO:0016740">
    <property type="term" value="F:transferase activity"/>
    <property type="evidence" value="ECO:0007669"/>
    <property type="project" value="UniProtKB-KW"/>
</dbReference>
<dbReference type="InterPro" id="IPR023631">
    <property type="entry name" value="Amidase_dom"/>
</dbReference>
<evidence type="ECO:0000256" key="2">
    <source>
        <dbReference type="ARBA" id="ARBA00022598"/>
    </source>
</evidence>
<feature type="active site" description="Charge relay system" evidence="8">
    <location>
        <position position="154"/>
    </location>
</feature>
<feature type="active site" description="Acyl-ester intermediate" evidence="8">
    <location>
        <position position="178"/>
    </location>
</feature>
<comment type="caution">
    <text evidence="10">The sequence shown here is derived from an EMBL/GenBank/DDBJ whole genome shotgun (WGS) entry which is preliminary data.</text>
</comment>
<feature type="domain" description="Amidase" evidence="9">
    <location>
        <begin position="24"/>
        <end position="466"/>
    </location>
</feature>
<evidence type="ECO:0000256" key="3">
    <source>
        <dbReference type="ARBA" id="ARBA00022741"/>
    </source>
</evidence>
<dbReference type="EC" id="6.3.5.7" evidence="8"/>
<dbReference type="GO" id="GO:0050567">
    <property type="term" value="F:glutaminyl-tRNA synthase (glutamine-hydrolyzing) activity"/>
    <property type="evidence" value="ECO:0007669"/>
    <property type="project" value="UniProtKB-UniRule"/>
</dbReference>
<keyword evidence="3 8" id="KW-0547">Nucleotide-binding</keyword>
<evidence type="ECO:0000256" key="5">
    <source>
        <dbReference type="ARBA" id="ARBA00022917"/>
    </source>
</evidence>
<evidence type="ECO:0000256" key="7">
    <source>
        <dbReference type="ARBA" id="ARBA00047407"/>
    </source>
</evidence>
<keyword evidence="2 8" id="KW-0436">Ligase</keyword>
<comment type="similarity">
    <text evidence="1 8">Belongs to the amidase family. GatA subfamily.</text>
</comment>
<gene>
    <name evidence="8 10" type="primary">gatA</name>
    <name evidence="10" type="ORF">BLM47_01885</name>
</gene>
<sequence>MELLDEPLSKIRKYFSKKECSVSDLVDAAFRRIAVLDGRIGAFLTLDEERARAKAKRLDDALASGEADGLLFGLPAGIKDNIVTRGLRTTCASKILANYIPIYNATAVDRLEAANAVTIGKLNLDEFAMGSSNENSAFYPTRNPWDLERVPGGSSGGPAAAVAAGMVRFALGSDTGGSIRQPAALCGIVGLKPTYGLVSRFGLVAFASSLDQIGPMTRTVEDAAAVLQAIAGHDPMDSTSADVPVPDYAGALTGDIRGLRVAVPKEYFGEGIDEGVKSCVREALRALEQLGAAVGEVSLPHTEYAVATYYLIASSEASSNLARFDGVRYGVRSPNAADLAEVYLKSRSEGFGPEVKRRIMLGTFALSAGYYDAYYLKAQRVRTLIRQDFDRVFESFDVIVGPTSPTTAFKLGEKIEDPLQMYMNDVLTIPVSLAGVPAISVPCGFAGGLPVGLQIIGKPFDEPTVLRIAHAYEQHAGHWRIKPPIAEEEGRATP</sequence>
<dbReference type="NCBIfam" id="TIGR00132">
    <property type="entry name" value="gatA"/>
    <property type="match status" value="1"/>
</dbReference>
<feature type="active site" description="Charge relay system" evidence="8">
    <location>
        <position position="79"/>
    </location>
</feature>
<dbReference type="PANTHER" id="PTHR11895:SF151">
    <property type="entry name" value="GLUTAMYL-TRNA(GLN) AMIDOTRANSFERASE SUBUNIT A"/>
    <property type="match status" value="1"/>
</dbReference>
<evidence type="ECO:0000256" key="1">
    <source>
        <dbReference type="ARBA" id="ARBA00008069"/>
    </source>
</evidence>
<dbReference type="Pfam" id="PF01425">
    <property type="entry name" value="Amidase"/>
    <property type="match status" value="1"/>
</dbReference>
<comment type="subunit">
    <text evidence="8">Heterotrimer of A, B and C subunits.</text>
</comment>
<dbReference type="PANTHER" id="PTHR11895">
    <property type="entry name" value="TRANSAMIDASE"/>
    <property type="match status" value="1"/>
</dbReference>
<evidence type="ECO:0000313" key="11">
    <source>
        <dbReference type="Proteomes" id="UP000243688"/>
    </source>
</evidence>
<accession>A0A2A6E3A0</accession>
<dbReference type="GO" id="GO:0005524">
    <property type="term" value="F:ATP binding"/>
    <property type="evidence" value="ECO:0007669"/>
    <property type="project" value="UniProtKB-KW"/>
</dbReference>
<evidence type="ECO:0000313" key="10">
    <source>
        <dbReference type="EMBL" id="PDO11501.1"/>
    </source>
</evidence>
<dbReference type="InterPro" id="IPR000120">
    <property type="entry name" value="Amidase"/>
</dbReference>
<reference evidence="10 11" key="1">
    <citation type="submission" date="2016-12" db="EMBL/GenBank/DDBJ databases">
        <title>Candidatus Reconcilibacillus cellulovorans genome.</title>
        <authorList>
            <person name="Kolinko S."/>
            <person name="Wu Y.-W."/>
            <person name="Tachea F."/>
            <person name="Denzel E."/>
            <person name="Hiras J."/>
            <person name="Baecker N."/>
            <person name="Chan L.J."/>
            <person name="Eichorst S.A."/>
            <person name="Frey D."/>
            <person name="Adams P.D."/>
            <person name="Pray T."/>
            <person name="Tanjore D."/>
            <person name="Petzold C.J."/>
            <person name="Gladden J.M."/>
            <person name="Simmons B.A."/>
            <person name="Singer S.W."/>
        </authorList>
    </citation>
    <scope>NUCLEOTIDE SEQUENCE [LARGE SCALE GENOMIC DNA]</scope>
    <source>
        <strain evidence="10">JTherm</strain>
    </source>
</reference>
<keyword evidence="4 8" id="KW-0067">ATP-binding</keyword>
<dbReference type="Gene3D" id="3.90.1300.10">
    <property type="entry name" value="Amidase signature (AS) domain"/>
    <property type="match status" value="1"/>
</dbReference>
<keyword evidence="5 8" id="KW-0648">Protein biosynthesis</keyword>
<dbReference type="SUPFAM" id="SSF75304">
    <property type="entry name" value="Amidase signature (AS) enzymes"/>
    <property type="match status" value="1"/>
</dbReference>
<dbReference type="PROSITE" id="PS00571">
    <property type="entry name" value="AMIDASES"/>
    <property type="match status" value="1"/>
</dbReference>